<evidence type="ECO:0000313" key="7">
    <source>
        <dbReference type="Proteomes" id="UP000036938"/>
    </source>
</evidence>
<dbReference type="AlphaFoldDB" id="A0A0L1JQU0"/>
<evidence type="ECO:0000313" key="6">
    <source>
        <dbReference type="EMBL" id="KNG93778.1"/>
    </source>
</evidence>
<reference evidence="6 7" key="1">
    <citation type="journal article" date="2015" name="Int. J. Syst. Evol. Microbiol.">
        <title>Aestuariivita atlantica sp. nov., isolated from deep sea sediment of the Atlantic Ocean.</title>
        <authorList>
            <person name="Li G."/>
            <person name="Lai Q."/>
            <person name="Du Y."/>
            <person name="Liu X."/>
            <person name="Sun F."/>
            <person name="Shao Z."/>
        </authorList>
    </citation>
    <scope>NUCLEOTIDE SEQUENCE [LARGE SCALE GENOMIC DNA]</scope>
    <source>
        <strain evidence="6 7">22II-S11-z3</strain>
    </source>
</reference>
<dbReference type="OrthoDB" id="9802802at2"/>
<gene>
    <name evidence="6" type="ORF">ATO11_11415</name>
</gene>
<dbReference type="Gene3D" id="1.10.357.10">
    <property type="entry name" value="Tetracycline Repressor, domain 2"/>
    <property type="match status" value="1"/>
</dbReference>
<name>A0A0L1JQU0_9RHOB</name>
<dbReference type="PANTHER" id="PTHR30055:SF234">
    <property type="entry name" value="HTH-TYPE TRANSCRIPTIONAL REGULATOR BETI"/>
    <property type="match status" value="1"/>
</dbReference>
<evidence type="ECO:0000256" key="2">
    <source>
        <dbReference type="ARBA" id="ARBA00023125"/>
    </source>
</evidence>
<sequence>MSSSEKEILDAALQMFSRYGVRRTSMGDLAKTAGISRQTLYNAFRNKDDILRALIRAFTDDAIRGIEAEIGTVKNLGDALDIVFDKMVLAGFDLVLDTPNAQDLVDGFNASGQEEMTRAAERFRDVIERILIPHEAALKEAGLTPVALSDFIQRSAKAASNTARDREHLARQLETLKRLCLATVDA</sequence>
<dbReference type="InterPro" id="IPR001647">
    <property type="entry name" value="HTH_TetR"/>
</dbReference>
<dbReference type="SUPFAM" id="SSF46689">
    <property type="entry name" value="Homeodomain-like"/>
    <property type="match status" value="1"/>
</dbReference>
<evidence type="ECO:0000259" key="5">
    <source>
        <dbReference type="PROSITE" id="PS50977"/>
    </source>
</evidence>
<evidence type="ECO:0000256" key="3">
    <source>
        <dbReference type="ARBA" id="ARBA00023163"/>
    </source>
</evidence>
<dbReference type="PROSITE" id="PS50977">
    <property type="entry name" value="HTH_TETR_2"/>
    <property type="match status" value="1"/>
</dbReference>
<dbReference type="GO" id="GO:0003700">
    <property type="term" value="F:DNA-binding transcription factor activity"/>
    <property type="evidence" value="ECO:0007669"/>
    <property type="project" value="TreeGrafter"/>
</dbReference>
<protein>
    <recommendedName>
        <fullName evidence="5">HTH tetR-type domain-containing protein</fullName>
    </recommendedName>
</protein>
<comment type="caution">
    <text evidence="6">The sequence shown here is derived from an EMBL/GenBank/DDBJ whole genome shotgun (WGS) entry which is preliminary data.</text>
</comment>
<dbReference type="InterPro" id="IPR009057">
    <property type="entry name" value="Homeodomain-like_sf"/>
</dbReference>
<feature type="DNA-binding region" description="H-T-H motif" evidence="4">
    <location>
        <begin position="25"/>
        <end position="44"/>
    </location>
</feature>
<evidence type="ECO:0000256" key="1">
    <source>
        <dbReference type="ARBA" id="ARBA00023015"/>
    </source>
</evidence>
<keyword evidence="7" id="KW-1185">Reference proteome</keyword>
<evidence type="ECO:0000256" key="4">
    <source>
        <dbReference type="PROSITE-ProRule" id="PRU00335"/>
    </source>
</evidence>
<dbReference type="GO" id="GO:0000976">
    <property type="term" value="F:transcription cis-regulatory region binding"/>
    <property type="evidence" value="ECO:0007669"/>
    <property type="project" value="TreeGrafter"/>
</dbReference>
<dbReference type="EMBL" id="AQQZ01000004">
    <property type="protein sequence ID" value="KNG93778.1"/>
    <property type="molecule type" value="Genomic_DNA"/>
</dbReference>
<keyword evidence="2 4" id="KW-0238">DNA-binding</keyword>
<dbReference type="PANTHER" id="PTHR30055">
    <property type="entry name" value="HTH-TYPE TRANSCRIPTIONAL REGULATOR RUTR"/>
    <property type="match status" value="1"/>
</dbReference>
<dbReference type="InterPro" id="IPR050109">
    <property type="entry name" value="HTH-type_TetR-like_transc_reg"/>
</dbReference>
<keyword evidence="1" id="KW-0805">Transcription regulation</keyword>
<dbReference type="STRING" id="1317121.ATO11_11415"/>
<dbReference type="RefSeq" id="WP_082176267.1">
    <property type="nucleotide sequence ID" value="NZ_AQQZ01000004.1"/>
</dbReference>
<keyword evidence="3" id="KW-0804">Transcription</keyword>
<accession>A0A0L1JQU0</accession>
<feature type="domain" description="HTH tetR-type" evidence="5">
    <location>
        <begin position="2"/>
        <end position="62"/>
    </location>
</feature>
<organism evidence="6 7">
    <name type="scientific">Pseudaestuariivita atlantica</name>
    <dbReference type="NCBI Taxonomy" id="1317121"/>
    <lineage>
        <taxon>Bacteria</taxon>
        <taxon>Pseudomonadati</taxon>
        <taxon>Pseudomonadota</taxon>
        <taxon>Alphaproteobacteria</taxon>
        <taxon>Rhodobacterales</taxon>
        <taxon>Paracoccaceae</taxon>
        <taxon>Pseudaestuariivita</taxon>
    </lineage>
</organism>
<dbReference type="Proteomes" id="UP000036938">
    <property type="component" value="Unassembled WGS sequence"/>
</dbReference>
<dbReference type="Pfam" id="PF00440">
    <property type="entry name" value="TetR_N"/>
    <property type="match status" value="1"/>
</dbReference>
<dbReference type="PRINTS" id="PR00455">
    <property type="entry name" value="HTHTETR"/>
</dbReference>
<proteinExistence type="predicted"/>